<keyword evidence="4" id="KW-1003">Cell membrane</keyword>
<dbReference type="PANTHER" id="PTHR43297">
    <property type="entry name" value="OLIGOPEPTIDE TRANSPORT ATP-BINDING PROTEIN APPD"/>
    <property type="match status" value="1"/>
</dbReference>
<dbReference type="InterPro" id="IPR003593">
    <property type="entry name" value="AAA+_ATPase"/>
</dbReference>
<dbReference type="CDD" id="cd03257">
    <property type="entry name" value="ABC_NikE_OppD_transporters"/>
    <property type="match status" value="2"/>
</dbReference>
<dbReference type="Proteomes" id="UP000442533">
    <property type="component" value="Unassembled WGS sequence"/>
</dbReference>
<comment type="similarity">
    <text evidence="2">Belongs to the ABC transporter superfamily.</text>
</comment>
<dbReference type="FunFam" id="3.40.50.300:FF:000016">
    <property type="entry name" value="Oligopeptide ABC transporter ATP-binding component"/>
    <property type="match status" value="1"/>
</dbReference>
<dbReference type="GO" id="GO:0015833">
    <property type="term" value="P:peptide transport"/>
    <property type="evidence" value="ECO:0007669"/>
    <property type="project" value="InterPro"/>
</dbReference>
<evidence type="ECO:0000313" key="10">
    <source>
        <dbReference type="Proteomes" id="UP000442533"/>
    </source>
</evidence>
<evidence type="ECO:0000256" key="3">
    <source>
        <dbReference type="ARBA" id="ARBA00022448"/>
    </source>
</evidence>
<keyword evidence="10" id="KW-1185">Reference proteome</keyword>
<comment type="subcellular location">
    <subcellularLocation>
        <location evidence="1">Cell inner membrane</location>
        <topology evidence="1">Peripheral membrane protein</topology>
    </subcellularLocation>
</comment>
<evidence type="ECO:0000256" key="4">
    <source>
        <dbReference type="ARBA" id="ARBA00022475"/>
    </source>
</evidence>
<proteinExistence type="inferred from homology"/>
<dbReference type="RefSeq" id="WP_343039723.1">
    <property type="nucleotide sequence ID" value="NZ_WMIF01000006.1"/>
</dbReference>
<dbReference type="GO" id="GO:0055085">
    <property type="term" value="P:transmembrane transport"/>
    <property type="evidence" value="ECO:0007669"/>
    <property type="project" value="UniProtKB-ARBA"/>
</dbReference>
<name>A0A844H3P0_9RHOB</name>
<evidence type="ECO:0000256" key="7">
    <source>
        <dbReference type="ARBA" id="ARBA00023136"/>
    </source>
</evidence>
<protein>
    <submittedName>
        <fullName evidence="9">Dipeptide ABC transporter ATP-binding protein</fullName>
    </submittedName>
</protein>
<gene>
    <name evidence="9" type="ORF">GL279_06110</name>
</gene>
<dbReference type="GO" id="GO:0016887">
    <property type="term" value="F:ATP hydrolysis activity"/>
    <property type="evidence" value="ECO:0007669"/>
    <property type="project" value="InterPro"/>
</dbReference>
<evidence type="ECO:0000256" key="1">
    <source>
        <dbReference type="ARBA" id="ARBA00004417"/>
    </source>
</evidence>
<comment type="caution">
    <text evidence="9">The sequence shown here is derived from an EMBL/GenBank/DDBJ whole genome shotgun (WGS) entry which is preliminary data.</text>
</comment>
<dbReference type="InterPro" id="IPR013563">
    <property type="entry name" value="Oligopep_ABC_C"/>
</dbReference>
<dbReference type="Pfam" id="PF08352">
    <property type="entry name" value="oligo_HPY"/>
    <property type="match status" value="2"/>
</dbReference>
<dbReference type="InterPro" id="IPR003439">
    <property type="entry name" value="ABC_transporter-like_ATP-bd"/>
</dbReference>
<organism evidence="9 10">
    <name type="scientific">Paracoccus limosus</name>
    <dbReference type="NCBI Taxonomy" id="913252"/>
    <lineage>
        <taxon>Bacteria</taxon>
        <taxon>Pseudomonadati</taxon>
        <taxon>Pseudomonadota</taxon>
        <taxon>Alphaproteobacteria</taxon>
        <taxon>Rhodobacterales</taxon>
        <taxon>Paracoccaceae</taxon>
        <taxon>Paracoccus</taxon>
    </lineage>
</organism>
<feature type="domain" description="ABC transporter" evidence="8">
    <location>
        <begin position="266"/>
        <end position="511"/>
    </location>
</feature>
<dbReference type="Gene3D" id="3.40.50.300">
    <property type="entry name" value="P-loop containing nucleotide triphosphate hydrolases"/>
    <property type="match status" value="2"/>
</dbReference>
<evidence type="ECO:0000259" key="8">
    <source>
        <dbReference type="PROSITE" id="PS50893"/>
    </source>
</evidence>
<dbReference type="PANTHER" id="PTHR43297:SF2">
    <property type="entry name" value="DIPEPTIDE TRANSPORT ATP-BINDING PROTEIN DPPD"/>
    <property type="match status" value="1"/>
</dbReference>
<feature type="domain" description="ABC transporter" evidence="8">
    <location>
        <begin position="2"/>
        <end position="247"/>
    </location>
</feature>
<keyword evidence="7" id="KW-0472">Membrane</keyword>
<dbReference type="EMBL" id="WMIF01000006">
    <property type="protein sequence ID" value="MTH34174.1"/>
    <property type="molecule type" value="Genomic_DNA"/>
</dbReference>
<dbReference type="PROSITE" id="PS00211">
    <property type="entry name" value="ABC_TRANSPORTER_1"/>
    <property type="match status" value="2"/>
</dbReference>
<evidence type="ECO:0000256" key="2">
    <source>
        <dbReference type="ARBA" id="ARBA00005417"/>
    </source>
</evidence>
<keyword evidence="6 9" id="KW-0067">ATP-binding</keyword>
<accession>A0A844H3P0</accession>
<dbReference type="NCBIfam" id="NF007739">
    <property type="entry name" value="PRK10419.1"/>
    <property type="match status" value="2"/>
</dbReference>
<evidence type="ECO:0000256" key="6">
    <source>
        <dbReference type="ARBA" id="ARBA00022840"/>
    </source>
</evidence>
<evidence type="ECO:0000256" key="5">
    <source>
        <dbReference type="ARBA" id="ARBA00022741"/>
    </source>
</evidence>
<keyword evidence="3" id="KW-0813">Transport</keyword>
<dbReference type="GO" id="GO:0005886">
    <property type="term" value="C:plasma membrane"/>
    <property type="evidence" value="ECO:0007669"/>
    <property type="project" value="UniProtKB-SubCell"/>
</dbReference>
<dbReference type="PROSITE" id="PS50893">
    <property type="entry name" value="ABC_TRANSPORTER_2"/>
    <property type="match status" value="2"/>
</dbReference>
<sequence length="525" mass="56843">MIQTRELGVTLGRQILVHGVTLELAPGRITALVGESGSGKSLTALAVAGLLPPGMAASGEVLLQGENLLTLPERALCQIRGQRIGMIFQEPMTALNPLMSIGEQVAEVLRQHRGLERKAALAEARARLDRVGLPAPRFPLGLYPHQLSGGQRQRVAIAMAIALRPDLLIADEPTTALDVTTQARILDLLRDLVRDEGMALLMITHDLAVVQGLADEVAVMKRGSIVEQGPVAQVFARPTQTYTRKLIDAARHVPRLVLTGPTAPLLTVRGVIRDYPRPRGSDATLPPRLRAVDGVDLTIHERESVGLVGESGCGKSTLARAILGLDRVQGGSIQLDGQQVGTTLPPALRARMGAVFPDPFGSFDPRWTVERLVAEPFHLTGRPADWRGRVAEALYDVGITGDAMSRHIHEFSGGQRQRIALARALIIRPSLIVLDEAVSALDLRVRAQILDLLARLRLRHGLAYLFVSHDLGVVRQITDRVLVMQAGRIVEEGVTAAVLENPAHVYTRTLLAATPRLSIRENAHI</sequence>
<dbReference type="NCBIfam" id="NF008453">
    <property type="entry name" value="PRK11308.1"/>
    <property type="match status" value="2"/>
</dbReference>
<dbReference type="InterPro" id="IPR050388">
    <property type="entry name" value="ABC_Ni/Peptide_Import"/>
</dbReference>
<dbReference type="InterPro" id="IPR027417">
    <property type="entry name" value="P-loop_NTPase"/>
</dbReference>
<dbReference type="Pfam" id="PF00005">
    <property type="entry name" value="ABC_tran"/>
    <property type="match status" value="2"/>
</dbReference>
<keyword evidence="5" id="KW-0547">Nucleotide-binding</keyword>
<reference evidence="9 10" key="1">
    <citation type="submission" date="2019-11" db="EMBL/GenBank/DDBJ databases">
        <authorList>
            <person name="Dong K."/>
        </authorList>
    </citation>
    <scope>NUCLEOTIDE SEQUENCE [LARGE SCALE GENOMIC DNA]</scope>
    <source>
        <strain evidence="9 10">JCM 17370</strain>
    </source>
</reference>
<dbReference type="GO" id="GO:0005524">
    <property type="term" value="F:ATP binding"/>
    <property type="evidence" value="ECO:0007669"/>
    <property type="project" value="UniProtKB-KW"/>
</dbReference>
<evidence type="ECO:0000313" key="9">
    <source>
        <dbReference type="EMBL" id="MTH34174.1"/>
    </source>
</evidence>
<dbReference type="InterPro" id="IPR017871">
    <property type="entry name" value="ABC_transporter-like_CS"/>
</dbReference>
<dbReference type="SUPFAM" id="SSF52540">
    <property type="entry name" value="P-loop containing nucleoside triphosphate hydrolases"/>
    <property type="match status" value="2"/>
</dbReference>
<dbReference type="SMART" id="SM00382">
    <property type="entry name" value="AAA"/>
    <property type="match status" value="2"/>
</dbReference>
<dbReference type="AlphaFoldDB" id="A0A844H3P0"/>